<dbReference type="InterPro" id="IPR001750">
    <property type="entry name" value="ND/Mrp_TM"/>
</dbReference>
<evidence type="ECO:0000256" key="7">
    <source>
        <dbReference type="ARBA" id="ARBA00022660"/>
    </source>
</evidence>
<feature type="transmembrane region" description="Helical" evidence="18">
    <location>
        <begin position="263"/>
        <end position="283"/>
    </location>
</feature>
<geneLocation type="mitochondrion" evidence="20"/>
<evidence type="ECO:0000256" key="2">
    <source>
        <dbReference type="ARBA" id="ARBA00004448"/>
    </source>
</evidence>
<evidence type="ECO:0000256" key="17">
    <source>
        <dbReference type="ARBA" id="ARBA00049551"/>
    </source>
</evidence>
<keyword evidence="13 18" id="KW-0520">NAD</keyword>
<keyword evidence="11 18" id="KW-0249">Electron transport</keyword>
<keyword evidence="12 18" id="KW-1133">Transmembrane helix</keyword>
<evidence type="ECO:0000256" key="3">
    <source>
        <dbReference type="ARBA" id="ARBA00007012"/>
    </source>
</evidence>
<keyword evidence="14 18" id="KW-0830">Ubiquinone</keyword>
<evidence type="ECO:0000256" key="8">
    <source>
        <dbReference type="ARBA" id="ARBA00022692"/>
    </source>
</evidence>
<evidence type="ECO:0000256" key="12">
    <source>
        <dbReference type="ARBA" id="ARBA00022989"/>
    </source>
</evidence>
<comment type="function">
    <text evidence="1">Core subunit of the mitochondrial membrane respiratory chain NADH dehydrogenase (Complex I) that is believed to belong to the minimal assembly required for catalysis. Complex I functions in the transfer of electrons from NADH to the respiratory chain. The immediate electron acceptor for the enzyme is believed to be ubiquinone.</text>
</comment>
<evidence type="ECO:0000256" key="6">
    <source>
        <dbReference type="ARBA" id="ARBA00022448"/>
    </source>
</evidence>
<comment type="subcellular location">
    <subcellularLocation>
        <location evidence="2 18">Mitochondrion inner membrane</location>
        <topology evidence="2 18">Multi-pass membrane protein</topology>
    </subcellularLocation>
</comment>
<feature type="transmembrane region" description="Helical" evidence="18">
    <location>
        <begin position="231"/>
        <end position="251"/>
    </location>
</feature>
<dbReference type="EC" id="7.1.1.2" evidence="4 18"/>
<feature type="transmembrane region" description="Helical" evidence="18">
    <location>
        <begin position="84"/>
        <end position="107"/>
    </location>
</feature>
<comment type="function">
    <text evidence="18">Core subunit of the mitochondrial membrane respiratory chain NADH dehydrogenase (Complex I) which catalyzes electron transfer from NADH through the respiratory chain, using ubiquinone as an electron acceptor. Essential for the catalytic activity and assembly of complex I.</text>
</comment>
<feature type="domain" description="NADH:quinone oxidoreductase/Mrp antiporter transmembrane" evidence="19">
    <location>
        <begin position="17"/>
        <end position="278"/>
    </location>
</feature>
<evidence type="ECO:0000256" key="9">
    <source>
        <dbReference type="ARBA" id="ARBA00022792"/>
    </source>
</evidence>
<keyword evidence="15 18" id="KW-0496">Mitochondrion</keyword>
<dbReference type="GO" id="GO:0008137">
    <property type="term" value="F:NADH dehydrogenase (ubiquinone) activity"/>
    <property type="evidence" value="ECO:0007669"/>
    <property type="project" value="UniProtKB-EC"/>
</dbReference>
<protein>
    <recommendedName>
        <fullName evidence="5 18">NADH-ubiquinone oxidoreductase chain 2</fullName>
        <ecNumber evidence="4 18">7.1.1.2</ecNumber>
    </recommendedName>
</protein>
<organism evidence="20">
    <name type="scientific">Gastrallus laevigatus</name>
    <dbReference type="NCBI Taxonomy" id="1586484"/>
    <lineage>
        <taxon>Eukaryota</taxon>
        <taxon>Metazoa</taxon>
        <taxon>Ecdysozoa</taxon>
        <taxon>Arthropoda</taxon>
        <taxon>Hexapoda</taxon>
        <taxon>Insecta</taxon>
        <taxon>Pterygota</taxon>
        <taxon>Neoptera</taxon>
        <taxon>Endopterygota</taxon>
        <taxon>Coleoptera</taxon>
        <taxon>Polyphaga</taxon>
        <taxon>Bostrichiformia</taxon>
        <taxon>Ptinidae</taxon>
        <taxon>Anobiinae</taxon>
        <taxon>Gastrallus</taxon>
    </lineage>
</organism>
<evidence type="ECO:0000256" key="11">
    <source>
        <dbReference type="ARBA" id="ARBA00022982"/>
    </source>
</evidence>
<evidence type="ECO:0000256" key="1">
    <source>
        <dbReference type="ARBA" id="ARBA00003257"/>
    </source>
</evidence>
<accession>A0A343C2Y4</accession>
<comment type="similarity">
    <text evidence="3 18">Belongs to the complex I subunit 2 family.</text>
</comment>
<dbReference type="GO" id="GO:0005743">
    <property type="term" value="C:mitochondrial inner membrane"/>
    <property type="evidence" value="ECO:0007669"/>
    <property type="project" value="UniProtKB-SubCell"/>
</dbReference>
<keyword evidence="16 18" id="KW-0472">Membrane</keyword>
<dbReference type="AlphaFoldDB" id="A0A343C2Y4"/>
<keyword evidence="7 18" id="KW-0679">Respiratory chain</keyword>
<evidence type="ECO:0000256" key="4">
    <source>
        <dbReference type="ARBA" id="ARBA00012944"/>
    </source>
</evidence>
<proteinExistence type="inferred from homology"/>
<keyword evidence="9 18" id="KW-0999">Mitochondrion inner membrane</keyword>
<evidence type="ECO:0000313" key="20">
    <source>
        <dbReference type="EMBL" id="ARH54377.1"/>
    </source>
</evidence>
<keyword evidence="10 18" id="KW-1278">Translocase</keyword>
<evidence type="ECO:0000256" key="5">
    <source>
        <dbReference type="ARBA" id="ARBA00021008"/>
    </source>
</evidence>
<sequence length="330" mass="37937">MLFMTTLIMGTVISVSSYSWVGMWAGLEINLLSIIPLMNNSKIRASAESSLKYFITQALASTIILYSIILLSKMSMSFTSMKSLMLLSMNLSFLMKMGAAPLHFWFPEIIEGLDWLSTLILLTWQKIAPMMILMINMSSMKFIIIIIISSMIIGGIQGLNQVSLRKILTFSSINHIGWMMSALMFNISVWFNYFLIYSLLSTILILFFFKLKILYLMQLFSILKTNMLNKLMFNINFLSMGGLPPFLGFFPKWLTINLVVQNKLIFLSVIMVSLTLITLFYYVRITLQSLSTESMQKIKIEKHNMSFSLNFINLLNLFSLILMIQMFNLI</sequence>
<reference evidence="20" key="1">
    <citation type="submission" date="2016-04" db="EMBL/GenBank/DDBJ databases">
        <title>Mitochondria of beetle species.</title>
        <authorList>
            <person name="Hunter A."/>
            <person name="Moriniere J."/>
            <person name="Tang P."/>
            <person name="Linard B."/>
            <person name="Crampton-Platt A."/>
            <person name="Vogler A.P."/>
        </authorList>
    </citation>
    <scope>NUCLEOTIDE SEQUENCE</scope>
</reference>
<evidence type="ECO:0000256" key="18">
    <source>
        <dbReference type="RuleBase" id="RU003403"/>
    </source>
</evidence>
<dbReference type="PRINTS" id="PR01436">
    <property type="entry name" value="NADHDHGNASE2"/>
</dbReference>
<evidence type="ECO:0000256" key="15">
    <source>
        <dbReference type="ARBA" id="ARBA00023128"/>
    </source>
</evidence>
<gene>
    <name evidence="20" type="primary">nad2</name>
</gene>
<evidence type="ECO:0000256" key="16">
    <source>
        <dbReference type="ARBA" id="ARBA00023136"/>
    </source>
</evidence>
<feature type="transmembrane region" description="Helical" evidence="18">
    <location>
        <begin position="127"/>
        <end position="155"/>
    </location>
</feature>
<evidence type="ECO:0000256" key="10">
    <source>
        <dbReference type="ARBA" id="ARBA00022967"/>
    </source>
</evidence>
<dbReference type="PANTHER" id="PTHR46552">
    <property type="entry name" value="NADH-UBIQUINONE OXIDOREDUCTASE CHAIN 2"/>
    <property type="match status" value="1"/>
</dbReference>
<dbReference type="PANTHER" id="PTHR46552:SF1">
    <property type="entry name" value="NADH-UBIQUINONE OXIDOREDUCTASE CHAIN 2"/>
    <property type="match status" value="1"/>
</dbReference>
<name>A0A343C2Y4_9COLE</name>
<feature type="transmembrane region" description="Helical" evidence="18">
    <location>
        <begin position="53"/>
        <end position="72"/>
    </location>
</feature>
<comment type="catalytic activity">
    <reaction evidence="17 18">
        <text>a ubiquinone + NADH + 5 H(+)(in) = a ubiquinol + NAD(+) + 4 H(+)(out)</text>
        <dbReference type="Rhea" id="RHEA:29091"/>
        <dbReference type="Rhea" id="RHEA-COMP:9565"/>
        <dbReference type="Rhea" id="RHEA-COMP:9566"/>
        <dbReference type="ChEBI" id="CHEBI:15378"/>
        <dbReference type="ChEBI" id="CHEBI:16389"/>
        <dbReference type="ChEBI" id="CHEBI:17976"/>
        <dbReference type="ChEBI" id="CHEBI:57540"/>
        <dbReference type="ChEBI" id="CHEBI:57945"/>
        <dbReference type="EC" id="7.1.1.2"/>
    </reaction>
</comment>
<dbReference type="Pfam" id="PF00361">
    <property type="entry name" value="Proton_antipo_M"/>
    <property type="match status" value="1"/>
</dbReference>
<dbReference type="EMBL" id="KX087292">
    <property type="protein sequence ID" value="ARH54377.1"/>
    <property type="molecule type" value="Genomic_DNA"/>
</dbReference>
<dbReference type="InterPro" id="IPR003917">
    <property type="entry name" value="NADH_UbQ_OxRdtase_chain2"/>
</dbReference>
<keyword evidence="6" id="KW-0813">Transport</keyword>
<evidence type="ECO:0000256" key="14">
    <source>
        <dbReference type="ARBA" id="ARBA00023075"/>
    </source>
</evidence>
<dbReference type="GO" id="GO:0006120">
    <property type="term" value="P:mitochondrial electron transport, NADH to ubiquinone"/>
    <property type="evidence" value="ECO:0007669"/>
    <property type="project" value="InterPro"/>
</dbReference>
<dbReference type="InterPro" id="IPR050175">
    <property type="entry name" value="Complex_I_Subunit_2"/>
</dbReference>
<feature type="transmembrane region" description="Helical" evidence="18">
    <location>
        <begin position="7"/>
        <end position="33"/>
    </location>
</feature>
<keyword evidence="8 18" id="KW-0812">Transmembrane</keyword>
<evidence type="ECO:0000259" key="19">
    <source>
        <dbReference type="Pfam" id="PF00361"/>
    </source>
</evidence>
<feature type="transmembrane region" description="Helical" evidence="18">
    <location>
        <begin position="193"/>
        <end position="211"/>
    </location>
</feature>
<evidence type="ECO:0000256" key="13">
    <source>
        <dbReference type="ARBA" id="ARBA00023027"/>
    </source>
</evidence>
<feature type="transmembrane region" description="Helical" evidence="18">
    <location>
        <begin position="304"/>
        <end position="327"/>
    </location>
</feature>